<feature type="transmembrane region" description="Helical" evidence="1">
    <location>
        <begin position="33"/>
        <end position="51"/>
    </location>
</feature>
<keyword evidence="1" id="KW-1133">Transmembrane helix</keyword>
<evidence type="ECO:0000313" key="2">
    <source>
        <dbReference type="EMBL" id="RZU45120.1"/>
    </source>
</evidence>
<keyword evidence="1" id="KW-0472">Membrane</keyword>
<dbReference type="OrthoDB" id="183980at2"/>
<dbReference type="RefSeq" id="WP_130413153.1">
    <property type="nucleotide sequence ID" value="NZ_SHKX01000012.1"/>
</dbReference>
<dbReference type="EMBL" id="SHKX01000012">
    <property type="protein sequence ID" value="RZU45120.1"/>
    <property type="molecule type" value="Genomic_DNA"/>
</dbReference>
<accession>A0A4Q7Z462</accession>
<protein>
    <recommendedName>
        <fullName evidence="4">DUF4129 domain-containing protein</fullName>
    </recommendedName>
</protein>
<proteinExistence type="predicted"/>
<keyword evidence="3" id="KW-1185">Reference proteome</keyword>
<gene>
    <name evidence="2" type="ORF">EV700_1932</name>
</gene>
<dbReference type="Proteomes" id="UP000292423">
    <property type="component" value="Unassembled WGS sequence"/>
</dbReference>
<dbReference type="AlphaFoldDB" id="A0A4Q7Z462"/>
<feature type="transmembrane region" description="Helical" evidence="1">
    <location>
        <begin position="152"/>
        <end position="176"/>
    </location>
</feature>
<name>A0A4Q7Z462_9GAMM</name>
<keyword evidence="1" id="KW-0812">Transmembrane</keyword>
<reference evidence="2 3" key="1">
    <citation type="submission" date="2019-02" db="EMBL/GenBank/DDBJ databases">
        <title>Genomic Encyclopedia of Type Strains, Phase IV (KMG-IV): sequencing the most valuable type-strain genomes for metagenomic binning, comparative biology and taxonomic classification.</title>
        <authorList>
            <person name="Goeker M."/>
        </authorList>
    </citation>
    <scope>NUCLEOTIDE SEQUENCE [LARGE SCALE GENOMIC DNA]</scope>
    <source>
        <strain evidence="2 3">DSM 105135</strain>
    </source>
</reference>
<feature type="transmembrane region" description="Helical" evidence="1">
    <location>
        <begin position="57"/>
        <end position="79"/>
    </location>
</feature>
<evidence type="ECO:0008006" key="4">
    <source>
        <dbReference type="Google" id="ProtNLM"/>
    </source>
</evidence>
<comment type="caution">
    <text evidence="2">The sequence shown here is derived from an EMBL/GenBank/DDBJ whole genome shotgun (WGS) entry which is preliminary data.</text>
</comment>
<organism evidence="2 3">
    <name type="scientific">Fluviicoccus keumensis</name>
    <dbReference type="NCBI Taxonomy" id="1435465"/>
    <lineage>
        <taxon>Bacteria</taxon>
        <taxon>Pseudomonadati</taxon>
        <taxon>Pseudomonadota</taxon>
        <taxon>Gammaproteobacteria</taxon>
        <taxon>Moraxellales</taxon>
        <taxon>Moraxellaceae</taxon>
        <taxon>Fluviicoccus</taxon>
    </lineage>
</organism>
<evidence type="ECO:0000313" key="3">
    <source>
        <dbReference type="Proteomes" id="UP000292423"/>
    </source>
</evidence>
<evidence type="ECO:0000256" key="1">
    <source>
        <dbReference type="SAM" id="Phobius"/>
    </source>
</evidence>
<sequence length="252" mass="28977">MRIDQLNLVIRPRHPFEADDLGVRLLQQNWLSVYRVWLLLMLPMVALMVLLEHLTGRLLGIALLWWLKPLFDYLALWILSRAVFGGRPGVRECLTAMETFPRCGLFGALTIRRFSLSRGYVLPVRLLEDLTGAALESRIATIRYNQTGRSRWLIQIFMAAELSILCGLLSLVVWFAPTFQDLSIVDDFVQATAGDWKRDLMVLMYGLAVTLVEPFYVAAAFLLYLNRRTDLEAWDIEIAFRQLADRLTGETR</sequence>
<feature type="transmembrane region" description="Helical" evidence="1">
    <location>
        <begin position="202"/>
        <end position="225"/>
    </location>
</feature>